<evidence type="ECO:0000313" key="3">
    <source>
        <dbReference type="Proteomes" id="UP001233172"/>
    </source>
</evidence>
<dbReference type="AlphaFoldDB" id="A0AAD8AZM5"/>
<evidence type="ECO:0000256" key="1">
    <source>
        <dbReference type="SAM" id="MobiDB-lite"/>
    </source>
</evidence>
<name>A0AAD8AZM5_BIOPF</name>
<proteinExistence type="predicted"/>
<evidence type="ECO:0000313" key="2">
    <source>
        <dbReference type="EMBL" id="KAK0044812.1"/>
    </source>
</evidence>
<protein>
    <submittedName>
        <fullName evidence="2">Uncharacterized protein</fullName>
    </submittedName>
</protein>
<sequence length="67" mass="7668">MELQCRTQSIQETETQNLEVFDVNPPDRIELEAFNNTLSTEDNNPHLPGGQHQTRSTSDPFGIIWKV</sequence>
<organism evidence="2 3">
    <name type="scientific">Biomphalaria pfeifferi</name>
    <name type="common">Bloodfluke planorb</name>
    <name type="synonym">Freshwater snail</name>
    <dbReference type="NCBI Taxonomy" id="112525"/>
    <lineage>
        <taxon>Eukaryota</taxon>
        <taxon>Metazoa</taxon>
        <taxon>Spiralia</taxon>
        <taxon>Lophotrochozoa</taxon>
        <taxon>Mollusca</taxon>
        <taxon>Gastropoda</taxon>
        <taxon>Heterobranchia</taxon>
        <taxon>Euthyneura</taxon>
        <taxon>Panpulmonata</taxon>
        <taxon>Hygrophila</taxon>
        <taxon>Lymnaeoidea</taxon>
        <taxon>Planorbidae</taxon>
        <taxon>Biomphalaria</taxon>
    </lineage>
</organism>
<gene>
    <name evidence="2" type="ORF">Bpfe_025757</name>
</gene>
<feature type="region of interest" description="Disordered" evidence="1">
    <location>
        <begin position="38"/>
        <end position="59"/>
    </location>
</feature>
<reference evidence="2" key="1">
    <citation type="journal article" date="2023" name="PLoS Negl. Trop. Dis.">
        <title>A genome sequence for Biomphalaria pfeifferi, the major vector snail for the human-infecting parasite Schistosoma mansoni.</title>
        <authorList>
            <person name="Bu L."/>
            <person name="Lu L."/>
            <person name="Laidemitt M.R."/>
            <person name="Zhang S.M."/>
            <person name="Mutuku M."/>
            <person name="Mkoji G."/>
            <person name="Steinauer M."/>
            <person name="Loker E.S."/>
        </authorList>
    </citation>
    <scope>NUCLEOTIDE SEQUENCE</scope>
    <source>
        <strain evidence="2">KasaAsao</strain>
    </source>
</reference>
<dbReference type="EMBL" id="JASAOG010000191">
    <property type="protein sequence ID" value="KAK0044812.1"/>
    <property type="molecule type" value="Genomic_DNA"/>
</dbReference>
<reference evidence="2" key="2">
    <citation type="submission" date="2023-04" db="EMBL/GenBank/DDBJ databases">
        <authorList>
            <person name="Bu L."/>
            <person name="Lu L."/>
            <person name="Laidemitt M.R."/>
            <person name="Zhang S.M."/>
            <person name="Mutuku M."/>
            <person name="Mkoji G."/>
            <person name="Steinauer M."/>
            <person name="Loker E.S."/>
        </authorList>
    </citation>
    <scope>NUCLEOTIDE SEQUENCE</scope>
    <source>
        <strain evidence="2">KasaAsao</strain>
        <tissue evidence="2">Whole Snail</tissue>
    </source>
</reference>
<accession>A0AAD8AZM5</accession>
<comment type="caution">
    <text evidence="2">The sequence shown here is derived from an EMBL/GenBank/DDBJ whole genome shotgun (WGS) entry which is preliminary data.</text>
</comment>
<dbReference type="Proteomes" id="UP001233172">
    <property type="component" value="Unassembled WGS sequence"/>
</dbReference>
<keyword evidence="3" id="KW-1185">Reference proteome</keyword>